<dbReference type="PANTHER" id="PTHR43531">
    <property type="entry name" value="PROTEIN ICFG"/>
    <property type="match status" value="1"/>
</dbReference>
<keyword evidence="4" id="KW-0807">Transducer</keyword>
<dbReference type="GO" id="GO:0007165">
    <property type="term" value="P:signal transduction"/>
    <property type="evidence" value="ECO:0007669"/>
    <property type="project" value="UniProtKB-KW"/>
</dbReference>
<evidence type="ECO:0000259" key="7">
    <source>
        <dbReference type="PROSITE" id="PS50111"/>
    </source>
</evidence>
<dbReference type="PROSITE" id="PS50111">
    <property type="entry name" value="CHEMOTAXIS_TRANSDUC_2"/>
    <property type="match status" value="1"/>
</dbReference>
<dbReference type="InterPro" id="IPR003660">
    <property type="entry name" value="HAMP_dom"/>
</dbReference>
<organism evidence="9 10">
    <name type="scientific">Massilia psychrophila</name>
    <dbReference type="NCBI Taxonomy" id="1603353"/>
    <lineage>
        <taxon>Bacteria</taxon>
        <taxon>Pseudomonadati</taxon>
        <taxon>Pseudomonadota</taxon>
        <taxon>Betaproteobacteria</taxon>
        <taxon>Burkholderiales</taxon>
        <taxon>Oxalobacteraceae</taxon>
        <taxon>Telluria group</taxon>
        <taxon>Massilia</taxon>
    </lineage>
</organism>
<evidence type="ECO:0000256" key="2">
    <source>
        <dbReference type="ARBA" id="ARBA00022481"/>
    </source>
</evidence>
<evidence type="ECO:0000313" key="10">
    <source>
        <dbReference type="Proteomes" id="UP000228593"/>
    </source>
</evidence>
<feature type="domain" description="HAMP" evidence="8">
    <location>
        <begin position="212"/>
        <end position="264"/>
    </location>
</feature>
<dbReference type="CDD" id="cd11386">
    <property type="entry name" value="MCP_signal"/>
    <property type="match status" value="1"/>
</dbReference>
<gene>
    <name evidence="9" type="ORF">CR103_08465</name>
</gene>
<dbReference type="Gene3D" id="1.10.287.950">
    <property type="entry name" value="Methyl-accepting chemotaxis protein"/>
    <property type="match status" value="1"/>
</dbReference>
<evidence type="ECO:0000256" key="3">
    <source>
        <dbReference type="ARBA" id="ARBA00029447"/>
    </source>
</evidence>
<evidence type="ECO:0000256" key="5">
    <source>
        <dbReference type="SAM" id="MobiDB-lite"/>
    </source>
</evidence>
<dbReference type="CDD" id="cd06225">
    <property type="entry name" value="HAMP"/>
    <property type="match status" value="1"/>
</dbReference>
<dbReference type="Pfam" id="PF00672">
    <property type="entry name" value="HAMP"/>
    <property type="match status" value="1"/>
</dbReference>
<accession>A0A2G8T2J1</accession>
<dbReference type="Pfam" id="PF12729">
    <property type="entry name" value="4HB_MCP_1"/>
    <property type="match status" value="1"/>
</dbReference>
<evidence type="ECO:0000259" key="8">
    <source>
        <dbReference type="PROSITE" id="PS50885"/>
    </source>
</evidence>
<dbReference type="GO" id="GO:0005886">
    <property type="term" value="C:plasma membrane"/>
    <property type="evidence" value="ECO:0007669"/>
    <property type="project" value="TreeGrafter"/>
</dbReference>
<keyword evidence="6" id="KW-0812">Transmembrane</keyword>
<dbReference type="InterPro" id="IPR004089">
    <property type="entry name" value="MCPsignal_dom"/>
</dbReference>
<dbReference type="SMART" id="SM00283">
    <property type="entry name" value="MA"/>
    <property type="match status" value="1"/>
</dbReference>
<dbReference type="EMBL" id="PDOB01000010">
    <property type="protein sequence ID" value="PIL40212.1"/>
    <property type="molecule type" value="Genomic_DNA"/>
</dbReference>
<feature type="region of interest" description="Disordered" evidence="5">
    <location>
        <begin position="530"/>
        <end position="556"/>
    </location>
</feature>
<dbReference type="InterPro" id="IPR047347">
    <property type="entry name" value="YvaQ-like_sensor"/>
</dbReference>
<feature type="domain" description="Methyl-accepting transducer" evidence="7">
    <location>
        <begin position="269"/>
        <end position="498"/>
    </location>
</feature>
<evidence type="ECO:0000256" key="6">
    <source>
        <dbReference type="SAM" id="Phobius"/>
    </source>
</evidence>
<comment type="similarity">
    <text evidence="3">Belongs to the methyl-accepting chemotaxis (MCP) protein family.</text>
</comment>
<dbReference type="InterPro" id="IPR024478">
    <property type="entry name" value="HlyB_4HB_MCP"/>
</dbReference>
<dbReference type="Pfam" id="PF00015">
    <property type="entry name" value="MCPsignal"/>
    <property type="match status" value="1"/>
</dbReference>
<name>A0A2G8T2J1_9BURK</name>
<keyword evidence="10" id="KW-1185">Reference proteome</keyword>
<comment type="subcellular location">
    <subcellularLocation>
        <location evidence="1">Membrane</location>
    </subcellularLocation>
</comment>
<dbReference type="SUPFAM" id="SSF58104">
    <property type="entry name" value="Methyl-accepting chemotaxis protein (MCP) signaling domain"/>
    <property type="match status" value="1"/>
</dbReference>
<dbReference type="RefSeq" id="WP_099915554.1">
    <property type="nucleotide sequence ID" value="NZ_BMHS01000011.1"/>
</dbReference>
<dbReference type="OrthoDB" id="8576332at2"/>
<evidence type="ECO:0000313" key="9">
    <source>
        <dbReference type="EMBL" id="PIL40212.1"/>
    </source>
</evidence>
<dbReference type="InterPro" id="IPR004090">
    <property type="entry name" value="Chemotax_Me-accpt_rcpt"/>
</dbReference>
<dbReference type="Proteomes" id="UP000228593">
    <property type="component" value="Unassembled WGS sequence"/>
</dbReference>
<protein>
    <submittedName>
        <fullName evidence="9">Methyl-accepting chemotaxis protein</fullName>
    </submittedName>
</protein>
<evidence type="ECO:0000256" key="1">
    <source>
        <dbReference type="ARBA" id="ARBA00004370"/>
    </source>
</evidence>
<dbReference type="CDD" id="cd19411">
    <property type="entry name" value="MCP2201-like_sensor"/>
    <property type="match status" value="1"/>
</dbReference>
<dbReference type="PANTHER" id="PTHR43531:SF14">
    <property type="entry name" value="METHYL-ACCEPTING CHEMOTAXIS PROTEIN I-RELATED"/>
    <property type="match status" value="1"/>
</dbReference>
<dbReference type="GO" id="GO:0004888">
    <property type="term" value="F:transmembrane signaling receptor activity"/>
    <property type="evidence" value="ECO:0007669"/>
    <property type="project" value="InterPro"/>
</dbReference>
<proteinExistence type="inferred from homology"/>
<dbReference type="GO" id="GO:0006935">
    <property type="term" value="P:chemotaxis"/>
    <property type="evidence" value="ECO:0007669"/>
    <property type="project" value="InterPro"/>
</dbReference>
<reference evidence="9 10" key="1">
    <citation type="submission" date="2017-10" db="EMBL/GenBank/DDBJ databases">
        <title>Massilia psychrophilum sp. nov., a novel purple-pigmented bacterium isolated from Tianshan glacier, Xinjiang Municipality, China.</title>
        <authorList>
            <person name="Wang H."/>
        </authorList>
    </citation>
    <scope>NUCLEOTIDE SEQUENCE [LARGE SCALE GENOMIC DNA]</scope>
    <source>
        <strain evidence="9 10">JCM 30813</strain>
    </source>
</reference>
<keyword evidence="6" id="KW-0472">Membrane</keyword>
<dbReference type="SMART" id="SM00304">
    <property type="entry name" value="HAMP"/>
    <property type="match status" value="1"/>
</dbReference>
<keyword evidence="2" id="KW-0488">Methylation</keyword>
<evidence type="ECO:0000256" key="4">
    <source>
        <dbReference type="PROSITE-ProRule" id="PRU00284"/>
    </source>
</evidence>
<feature type="transmembrane region" description="Helical" evidence="6">
    <location>
        <begin position="12"/>
        <end position="36"/>
    </location>
</feature>
<dbReference type="FunFam" id="1.10.287.950:FF:000001">
    <property type="entry name" value="Methyl-accepting chemotaxis sensory transducer"/>
    <property type="match status" value="1"/>
</dbReference>
<sequence>MKTANLKIGQRLNIAFALSFAMLALVAGLGAARLAALGGDFDVTLNHHYRNIADLGAAQGALVLQSRHLSHALLQADAALARAEFDKADRLGLQAAAGLDAVGSRLRLPEAQALFGHVQASAVAYSAALGHVVQLARASQNEQAGAALLATFSPAQRAYLDAIDSLSDFHAGLMRANGERAVAAATLASRAMVALGVVGGVLCMLTAWYITRGIVGPIRHAVKVARMVASGDLSSNIEVRSSDEVGQLSAALKEMNGNLARIVGQVRGATDTIALASGEIAAGNQDLSSRTEQQASTLEETAASMEQLTGTVRQNAENARLARELAQSASKLADQGGAVVEQVVAKMASINEGSRKMTDIIGVIDSIAFQTNILALNAAVEAARAGEQGRGFAVVASEVRNLAKSSAAAARDIGRLIGDATGEVDAGAKLAGRAGRRMADIVGSISRVTVIVGEIADASAEQLAGIVHVNAALAQIDQATGQNAALVEEAAAAAAAAMRHQAGDLSRAVDIFTLASAPAVHAGPGRSGVGTIALAPPPPARKNAKPSGLGARAMRA</sequence>
<keyword evidence="6" id="KW-1133">Transmembrane helix</keyword>
<dbReference type="PROSITE" id="PS50885">
    <property type="entry name" value="HAMP"/>
    <property type="match status" value="1"/>
</dbReference>
<dbReference type="InterPro" id="IPR051310">
    <property type="entry name" value="MCP_chemotaxis"/>
</dbReference>
<comment type="caution">
    <text evidence="9">The sequence shown here is derived from an EMBL/GenBank/DDBJ whole genome shotgun (WGS) entry which is preliminary data.</text>
</comment>
<dbReference type="PRINTS" id="PR00260">
    <property type="entry name" value="CHEMTRNSDUCR"/>
</dbReference>
<dbReference type="AlphaFoldDB" id="A0A2G8T2J1"/>